<keyword evidence="3" id="KW-1185">Reference proteome</keyword>
<dbReference type="AlphaFoldDB" id="A0A091D9E4"/>
<evidence type="ECO:0000313" key="3">
    <source>
        <dbReference type="Proteomes" id="UP000028990"/>
    </source>
</evidence>
<accession>A0A091D9E4</accession>
<sequence length="105" mass="11472">MTEKGEREVVHEVDFQAQLLTGDAAGLATTDSREVGKEGEAEVEMHGAAEAMTDRKEHVDLPVGIEEGQKAGIKSPISTGAKVRTENKTENPRRKQKRGDLMTKK</sequence>
<gene>
    <name evidence="2" type="ORF">H920_11712</name>
</gene>
<organism evidence="2 3">
    <name type="scientific">Fukomys damarensis</name>
    <name type="common">Damaraland mole rat</name>
    <name type="synonym">Cryptomys damarensis</name>
    <dbReference type="NCBI Taxonomy" id="885580"/>
    <lineage>
        <taxon>Eukaryota</taxon>
        <taxon>Metazoa</taxon>
        <taxon>Chordata</taxon>
        <taxon>Craniata</taxon>
        <taxon>Vertebrata</taxon>
        <taxon>Euteleostomi</taxon>
        <taxon>Mammalia</taxon>
        <taxon>Eutheria</taxon>
        <taxon>Euarchontoglires</taxon>
        <taxon>Glires</taxon>
        <taxon>Rodentia</taxon>
        <taxon>Hystricomorpha</taxon>
        <taxon>Bathyergidae</taxon>
        <taxon>Fukomys</taxon>
    </lineage>
</organism>
<evidence type="ECO:0000313" key="2">
    <source>
        <dbReference type="EMBL" id="KFO26890.1"/>
    </source>
</evidence>
<name>A0A091D9E4_FUKDA</name>
<protein>
    <submittedName>
        <fullName evidence="2">Uncharacterized protein</fullName>
    </submittedName>
</protein>
<feature type="compositionally biased region" description="Basic and acidic residues" evidence="1">
    <location>
        <begin position="83"/>
        <end position="105"/>
    </location>
</feature>
<dbReference type="Proteomes" id="UP000028990">
    <property type="component" value="Unassembled WGS sequence"/>
</dbReference>
<reference evidence="2 3" key="1">
    <citation type="submission" date="2013-11" db="EMBL/GenBank/DDBJ databases">
        <title>The Damaraland mole rat (Fukomys damarensis) genome and evolution of African mole rats.</title>
        <authorList>
            <person name="Gladyshev V.N."/>
            <person name="Fang X."/>
        </authorList>
    </citation>
    <scope>NUCLEOTIDE SEQUENCE [LARGE SCALE GENOMIC DNA]</scope>
    <source>
        <tissue evidence="2">Liver</tissue>
    </source>
</reference>
<dbReference type="EMBL" id="KN123067">
    <property type="protein sequence ID" value="KFO26890.1"/>
    <property type="molecule type" value="Genomic_DNA"/>
</dbReference>
<feature type="region of interest" description="Disordered" evidence="1">
    <location>
        <begin position="64"/>
        <end position="105"/>
    </location>
</feature>
<evidence type="ECO:0000256" key="1">
    <source>
        <dbReference type="SAM" id="MobiDB-lite"/>
    </source>
</evidence>
<proteinExistence type="predicted"/>